<dbReference type="EMBL" id="AP019860">
    <property type="protein sequence ID" value="BBM85155.1"/>
    <property type="molecule type" value="Genomic_DNA"/>
</dbReference>
<keyword evidence="1" id="KW-0620">Polyamine biosynthesis</keyword>
<feature type="transmembrane region" description="Helical" evidence="3">
    <location>
        <begin position="116"/>
        <end position="141"/>
    </location>
</feature>
<feature type="transmembrane region" description="Helical" evidence="3">
    <location>
        <begin position="51"/>
        <end position="71"/>
    </location>
</feature>
<dbReference type="InterPro" id="IPR029063">
    <property type="entry name" value="SAM-dependent_MTases_sf"/>
</dbReference>
<dbReference type="Gene3D" id="1.20.1250.20">
    <property type="entry name" value="MFS general substrate transporter like domains"/>
    <property type="match status" value="1"/>
</dbReference>
<feature type="compositionally biased region" description="Low complexity" evidence="2">
    <location>
        <begin position="19"/>
        <end position="41"/>
    </location>
</feature>
<evidence type="ECO:0000256" key="1">
    <source>
        <dbReference type="ARBA" id="ARBA00023115"/>
    </source>
</evidence>
<keyword evidence="3" id="KW-0472">Membrane</keyword>
<keyword evidence="3" id="KW-0812">Transmembrane</keyword>
<accession>A0A5S9IR46</accession>
<gene>
    <name evidence="4" type="ORF">UABAM_03518</name>
</gene>
<proteinExistence type="predicted"/>
<dbReference type="AlphaFoldDB" id="A0A5S9IR46"/>
<evidence type="ECO:0000313" key="4">
    <source>
        <dbReference type="EMBL" id="BBM85155.1"/>
    </source>
</evidence>
<protein>
    <submittedName>
        <fullName evidence="4">Spermidine synthase</fullName>
    </submittedName>
</protein>
<dbReference type="InterPro" id="IPR036259">
    <property type="entry name" value="MFS_trans_sf"/>
</dbReference>
<dbReference type="RefSeq" id="WP_151969273.1">
    <property type="nucleotide sequence ID" value="NZ_AP019860.1"/>
</dbReference>
<dbReference type="OrthoDB" id="9761985at2"/>
<feature type="transmembrane region" description="Helical" evidence="3">
    <location>
        <begin position="83"/>
        <end position="104"/>
    </location>
</feature>
<feature type="compositionally biased region" description="Basic residues" evidence="2">
    <location>
        <begin position="1"/>
        <end position="12"/>
    </location>
</feature>
<dbReference type="KEGG" id="uam:UABAM_03518"/>
<dbReference type="PANTHER" id="PTHR43317:SF1">
    <property type="entry name" value="THERMOSPERMINE SYNTHASE ACAULIS5"/>
    <property type="match status" value="1"/>
</dbReference>
<dbReference type="GO" id="GO:0010487">
    <property type="term" value="F:thermospermine synthase activity"/>
    <property type="evidence" value="ECO:0007669"/>
    <property type="project" value="TreeGrafter"/>
</dbReference>
<dbReference type="Proteomes" id="UP000326354">
    <property type="component" value="Chromosome"/>
</dbReference>
<evidence type="ECO:0000256" key="3">
    <source>
        <dbReference type="SAM" id="Phobius"/>
    </source>
</evidence>
<reference evidence="4 5" key="1">
    <citation type="submission" date="2019-08" db="EMBL/GenBank/DDBJ databases">
        <title>Complete genome sequence of Candidatus Uab amorphum.</title>
        <authorList>
            <person name="Shiratori T."/>
            <person name="Suzuki S."/>
            <person name="Kakizawa Y."/>
            <person name="Ishida K."/>
        </authorList>
    </citation>
    <scope>NUCLEOTIDE SEQUENCE [LARGE SCALE GENOMIC DNA]</scope>
    <source>
        <strain evidence="4 5">SRT547</strain>
    </source>
</reference>
<feature type="region of interest" description="Disordered" evidence="2">
    <location>
        <begin position="1"/>
        <end position="41"/>
    </location>
</feature>
<evidence type="ECO:0000256" key="2">
    <source>
        <dbReference type="SAM" id="MobiDB-lite"/>
    </source>
</evidence>
<dbReference type="SUPFAM" id="SSF53335">
    <property type="entry name" value="S-adenosyl-L-methionine-dependent methyltransferases"/>
    <property type="match status" value="1"/>
</dbReference>
<dbReference type="Gene3D" id="3.40.50.150">
    <property type="entry name" value="Vaccinia Virus protein VP39"/>
    <property type="match status" value="1"/>
</dbReference>
<feature type="transmembrane region" description="Helical" evidence="3">
    <location>
        <begin position="219"/>
        <end position="238"/>
    </location>
</feature>
<dbReference type="Pfam" id="PF01564">
    <property type="entry name" value="Spermine_synth"/>
    <property type="match status" value="1"/>
</dbReference>
<dbReference type="CDD" id="cd02440">
    <property type="entry name" value="AdoMet_MTases"/>
    <property type="match status" value="1"/>
</dbReference>
<feature type="transmembrane region" description="Helical" evidence="3">
    <location>
        <begin position="250"/>
        <end position="267"/>
    </location>
</feature>
<dbReference type="NCBIfam" id="NF037959">
    <property type="entry name" value="MFS_SpdSyn"/>
    <property type="match status" value="1"/>
</dbReference>
<sequence>MGKKQKNKKKAPQSKENHSPSPAKKPAAAEKPSSTAKSSAKKSSAGHLPTVFLSAISLICGCLVMVIELTSSRVLAPYYGNTIYCWTGVIGTVLFAMSLGYLLGGFLAEKHPRQKLLYTLLIISGATASTIPFTASALANFLTNYDSYTTGPIVGSLLIFCLPAFCLSTIPPLCVKIISDNVKMVGVASGIVSSTSAIGSILGTFLTGFYLIPNFALSQIYYFTAVIPFVLCLVAYFLDKTSLNQKAIKTAALLIVSFSLWGVQGQVDVFPVVNGKKEIYKNLNSYHLVRVYDEKNYYLLTLDSTNEGALTKKEGNLIFRYTKYWELIKCFRSQEELKSACFVGGGAFAMPMIFHKNFPQCNIDAVEIDPELKEVGKRFFKLQESEKFHINIDDGRRWFRGKSNVYDFIFLDAFHGVRSIPHHLVTSEYFKELHTALTNDGVIAINVIAAREGKQSQLYKSLVKTIKQHFANIVVFAVNREMKKARTNLIFFVFKKSPNMVQARRKADKLLLGSMYYKKAAVIDDEYVAKFADHPILTDEYAPVEYMVAE</sequence>
<dbReference type="GO" id="GO:0006596">
    <property type="term" value="P:polyamine biosynthetic process"/>
    <property type="evidence" value="ECO:0007669"/>
    <property type="project" value="UniProtKB-KW"/>
</dbReference>
<dbReference type="SUPFAM" id="SSF103473">
    <property type="entry name" value="MFS general substrate transporter"/>
    <property type="match status" value="1"/>
</dbReference>
<dbReference type="CDD" id="cd06174">
    <property type="entry name" value="MFS"/>
    <property type="match status" value="1"/>
</dbReference>
<feature type="transmembrane region" description="Helical" evidence="3">
    <location>
        <begin position="187"/>
        <end position="213"/>
    </location>
</feature>
<name>A0A5S9IR46_UABAM</name>
<keyword evidence="5" id="KW-1185">Reference proteome</keyword>
<organism evidence="4 5">
    <name type="scientific">Uabimicrobium amorphum</name>
    <dbReference type="NCBI Taxonomy" id="2596890"/>
    <lineage>
        <taxon>Bacteria</taxon>
        <taxon>Pseudomonadati</taxon>
        <taxon>Planctomycetota</taxon>
        <taxon>Candidatus Uabimicrobiia</taxon>
        <taxon>Candidatus Uabimicrobiales</taxon>
        <taxon>Candidatus Uabimicrobiaceae</taxon>
        <taxon>Candidatus Uabimicrobium</taxon>
    </lineage>
</organism>
<evidence type="ECO:0000313" key="5">
    <source>
        <dbReference type="Proteomes" id="UP000326354"/>
    </source>
</evidence>
<keyword evidence="3" id="KW-1133">Transmembrane helix</keyword>
<feature type="transmembrane region" description="Helical" evidence="3">
    <location>
        <begin position="153"/>
        <end position="175"/>
    </location>
</feature>
<dbReference type="PANTHER" id="PTHR43317">
    <property type="entry name" value="THERMOSPERMINE SYNTHASE ACAULIS5"/>
    <property type="match status" value="1"/>
</dbReference>